<accession>A0ACB8LHK7</accession>
<sequence>MGRFISFSFLTSHPLLLLLIIFPIIIIIQQAKPAIGLPLSTNSRWIVDENGHRVKLACVNWVSHLEPVVAEGLSKQPMDMLSKRIVDMGFNCVRLTWPLYLATNDSLASLTVRQSFQKLGLLEAIGGIQSNNPSIVDLPLIKAFQWTRLAYRICKVQTAASAVGCGWMWSEKLNHRKSDGGMTGDAVVASLGNNNVMVILDNHISKPGWCCSNSDGNGFFGDQYFNPDLWIKGLTKMATIFNGVRNVVGMSLRNELRGPKQNVKDWYRYMQLGAEAVHAANPEVLVILSGLNFDKDLSFVRNQAVNLTFTGKLVFEAHWYGFTDGQAWVDGNPNQVCGRVVDNVMRLSGFLLEQGWPLFVSEFGADLRGKNVNDNRYLNCFFGVAAELDWDWALWTLVGSYYLREGVIGLNEYYGLFDWNWCDIRNSSFLERISSLQSPFRGPGVFETGLHKVIYHPATGLCVQRKSFLDPLTLGPCTESEAWSYTPYKTISLKGAYFCLQAKHVGKPAKLGIICTDCGSTWEIISDSKMHLSSKADNGTTVCLDVDSSNTIVTNTCKCLSRDKTCDPASQWFKLVDSTRSSTTTKSFFQFNPILDLPGKDFIWKFFGLL</sequence>
<gene>
    <name evidence="1" type="ORF">KPL71_013188</name>
</gene>
<reference evidence="2" key="1">
    <citation type="journal article" date="2023" name="Hortic. Res.">
        <title>A chromosome-level phased genome enabling allele-level studies in sweet orange: a case study on citrus Huanglongbing tolerance.</title>
        <authorList>
            <person name="Wu B."/>
            <person name="Yu Q."/>
            <person name="Deng Z."/>
            <person name="Duan Y."/>
            <person name="Luo F."/>
            <person name="Gmitter F. Jr."/>
        </authorList>
    </citation>
    <scope>NUCLEOTIDE SEQUENCE [LARGE SCALE GENOMIC DNA]</scope>
    <source>
        <strain evidence="2">cv. Valencia</strain>
    </source>
</reference>
<organism evidence="1 2">
    <name type="scientific">Citrus sinensis</name>
    <name type="common">Sweet orange</name>
    <name type="synonym">Citrus aurantium var. sinensis</name>
    <dbReference type="NCBI Taxonomy" id="2711"/>
    <lineage>
        <taxon>Eukaryota</taxon>
        <taxon>Viridiplantae</taxon>
        <taxon>Streptophyta</taxon>
        <taxon>Embryophyta</taxon>
        <taxon>Tracheophyta</taxon>
        <taxon>Spermatophyta</taxon>
        <taxon>Magnoliopsida</taxon>
        <taxon>eudicotyledons</taxon>
        <taxon>Gunneridae</taxon>
        <taxon>Pentapetalae</taxon>
        <taxon>rosids</taxon>
        <taxon>malvids</taxon>
        <taxon>Sapindales</taxon>
        <taxon>Rutaceae</taxon>
        <taxon>Aurantioideae</taxon>
        <taxon>Citrus</taxon>
    </lineage>
</organism>
<dbReference type="EMBL" id="CM039173">
    <property type="protein sequence ID" value="KAH9772931.1"/>
    <property type="molecule type" value="Genomic_DNA"/>
</dbReference>
<comment type="caution">
    <text evidence="1">The sequence shown here is derived from an EMBL/GenBank/DDBJ whole genome shotgun (WGS) entry which is preliminary data.</text>
</comment>
<name>A0ACB8LHK7_CITSI</name>
<keyword evidence="2" id="KW-1185">Reference proteome</keyword>
<proteinExistence type="predicted"/>
<evidence type="ECO:0000313" key="1">
    <source>
        <dbReference type="EMBL" id="KAH9772931.1"/>
    </source>
</evidence>
<evidence type="ECO:0000313" key="2">
    <source>
        <dbReference type="Proteomes" id="UP000829398"/>
    </source>
</evidence>
<dbReference type="Proteomes" id="UP000829398">
    <property type="component" value="Chromosome 4"/>
</dbReference>
<protein>
    <submittedName>
        <fullName evidence="1">Mannan endo-1,4-beta-mannosidase</fullName>
    </submittedName>
</protein>